<proteinExistence type="predicted"/>
<dbReference type="Proteomes" id="UP000784294">
    <property type="component" value="Unassembled WGS sequence"/>
</dbReference>
<accession>A0A3S5AZ70</accession>
<dbReference type="AlphaFoldDB" id="A0A3S5AZ70"/>
<evidence type="ECO:0000313" key="2">
    <source>
        <dbReference type="Proteomes" id="UP000784294"/>
    </source>
</evidence>
<name>A0A3S5AZ70_9PLAT</name>
<protein>
    <submittedName>
        <fullName evidence="1">Uncharacterized protein</fullName>
    </submittedName>
</protein>
<keyword evidence="2" id="KW-1185">Reference proteome</keyword>
<sequence>MLSRAGSSHTYESMSARLRMLPQPVSWAVHEAASLLGRLGSCTLSYAPRKTPKRHLSWTFIQRNLIYVCWPSDHFSNRGEIAKLISSSRSDIPHRIKADVENAAFVCSGGPVQGPETFADEHINPFHCGPRKADHLMVNPLFSAARQTTIEAILWRGQFSPIATDIEWKDGRIYTYQTL</sequence>
<comment type="caution">
    <text evidence="1">The sequence shown here is derived from an EMBL/GenBank/DDBJ whole genome shotgun (WGS) entry which is preliminary data.</text>
</comment>
<evidence type="ECO:0000313" key="1">
    <source>
        <dbReference type="EMBL" id="VEL41282.1"/>
    </source>
</evidence>
<dbReference type="EMBL" id="CAAALY010268687">
    <property type="protein sequence ID" value="VEL41282.1"/>
    <property type="molecule type" value="Genomic_DNA"/>
</dbReference>
<gene>
    <name evidence="1" type="ORF">PXEA_LOCUS34722</name>
</gene>
<organism evidence="1 2">
    <name type="scientific">Protopolystoma xenopodis</name>
    <dbReference type="NCBI Taxonomy" id="117903"/>
    <lineage>
        <taxon>Eukaryota</taxon>
        <taxon>Metazoa</taxon>
        <taxon>Spiralia</taxon>
        <taxon>Lophotrochozoa</taxon>
        <taxon>Platyhelminthes</taxon>
        <taxon>Monogenea</taxon>
        <taxon>Polyopisthocotylea</taxon>
        <taxon>Polystomatidea</taxon>
        <taxon>Polystomatidae</taxon>
        <taxon>Protopolystoma</taxon>
    </lineage>
</organism>
<reference evidence="1" key="1">
    <citation type="submission" date="2018-11" db="EMBL/GenBank/DDBJ databases">
        <authorList>
            <consortium name="Pathogen Informatics"/>
        </authorList>
    </citation>
    <scope>NUCLEOTIDE SEQUENCE</scope>
</reference>